<proteinExistence type="predicted"/>
<reference evidence="2 3" key="1">
    <citation type="journal article" date="2018" name="Front. Plant Sci.">
        <title>Red Clover (Trifolium pratense) and Zigzag Clover (T. medium) - A Picture of Genomic Similarities and Differences.</title>
        <authorList>
            <person name="Dluhosova J."/>
            <person name="Istvanek J."/>
            <person name="Nedelnik J."/>
            <person name="Repkova J."/>
        </authorList>
    </citation>
    <scope>NUCLEOTIDE SEQUENCE [LARGE SCALE GENOMIC DNA]</scope>
    <source>
        <strain evidence="3">cv. 10/8</strain>
        <tissue evidence="2">Leaf</tissue>
    </source>
</reference>
<sequence>MATFTYNYTMFKYFNRKFAISEQAPPSDVKEAFSNFSDGGSTISADQLRRFLLEHQCEPDCT</sequence>
<evidence type="ECO:0000259" key="1">
    <source>
        <dbReference type="Pfam" id="PF09279"/>
    </source>
</evidence>
<feature type="domain" description="Phosphoinositide-specific phospholipase C EF-hand-like" evidence="1">
    <location>
        <begin position="27"/>
        <end position="60"/>
    </location>
</feature>
<comment type="caution">
    <text evidence="2">The sequence shown here is derived from an EMBL/GenBank/DDBJ whole genome shotgun (WGS) entry which is preliminary data.</text>
</comment>
<dbReference type="Gene3D" id="1.10.238.10">
    <property type="entry name" value="EF-hand"/>
    <property type="match status" value="1"/>
</dbReference>
<dbReference type="Pfam" id="PF09279">
    <property type="entry name" value="EF-hand_like"/>
    <property type="match status" value="1"/>
</dbReference>
<keyword evidence="3" id="KW-1185">Reference proteome</keyword>
<protein>
    <submittedName>
        <fullName evidence="2">Phosphoinositide phospholipase C 6-like</fullName>
    </submittedName>
</protein>
<dbReference type="AlphaFoldDB" id="A0A392VKI9"/>
<organism evidence="2 3">
    <name type="scientific">Trifolium medium</name>
    <dbReference type="NCBI Taxonomy" id="97028"/>
    <lineage>
        <taxon>Eukaryota</taxon>
        <taxon>Viridiplantae</taxon>
        <taxon>Streptophyta</taxon>
        <taxon>Embryophyta</taxon>
        <taxon>Tracheophyta</taxon>
        <taxon>Spermatophyta</taxon>
        <taxon>Magnoliopsida</taxon>
        <taxon>eudicotyledons</taxon>
        <taxon>Gunneridae</taxon>
        <taxon>Pentapetalae</taxon>
        <taxon>rosids</taxon>
        <taxon>fabids</taxon>
        <taxon>Fabales</taxon>
        <taxon>Fabaceae</taxon>
        <taxon>Papilionoideae</taxon>
        <taxon>50 kb inversion clade</taxon>
        <taxon>NPAAA clade</taxon>
        <taxon>Hologalegina</taxon>
        <taxon>IRL clade</taxon>
        <taxon>Trifolieae</taxon>
        <taxon>Trifolium</taxon>
    </lineage>
</organism>
<accession>A0A392VKI9</accession>
<dbReference type="SUPFAM" id="SSF47473">
    <property type="entry name" value="EF-hand"/>
    <property type="match status" value="1"/>
</dbReference>
<name>A0A392VKI9_9FABA</name>
<dbReference type="EMBL" id="LXQA011205768">
    <property type="protein sequence ID" value="MCI88918.1"/>
    <property type="molecule type" value="Genomic_DNA"/>
</dbReference>
<dbReference type="InterPro" id="IPR015359">
    <property type="entry name" value="PLC_EF-hand-like"/>
</dbReference>
<feature type="non-terminal residue" evidence="2">
    <location>
        <position position="62"/>
    </location>
</feature>
<evidence type="ECO:0000313" key="2">
    <source>
        <dbReference type="EMBL" id="MCI88918.1"/>
    </source>
</evidence>
<evidence type="ECO:0000313" key="3">
    <source>
        <dbReference type="Proteomes" id="UP000265520"/>
    </source>
</evidence>
<dbReference type="Proteomes" id="UP000265520">
    <property type="component" value="Unassembled WGS sequence"/>
</dbReference>
<dbReference type="InterPro" id="IPR011992">
    <property type="entry name" value="EF-hand-dom_pair"/>
</dbReference>